<proteinExistence type="predicted"/>
<reference evidence="1 2" key="1">
    <citation type="submission" date="2023-02" db="EMBL/GenBank/DDBJ databases">
        <title>Study of novel species of the Microbacterium genus.</title>
        <authorList>
            <person name="Arroyo-Herrera I."/>
            <person name="Roman-Ponce B."/>
            <person name="Vasquez-Murrieta M.S."/>
        </authorList>
    </citation>
    <scope>NUCLEOTIDE SEQUENCE [LARGE SCALE GENOMIC DNA]</scope>
    <source>
        <strain evidence="1 2">NE1TT3</strain>
    </source>
</reference>
<protein>
    <submittedName>
        <fullName evidence="1">Minor capsid protein</fullName>
    </submittedName>
</protein>
<organism evidence="1 2">
    <name type="scientific">Microbacterium thalli</name>
    <dbReference type="NCBI Taxonomy" id="3027921"/>
    <lineage>
        <taxon>Bacteria</taxon>
        <taxon>Bacillati</taxon>
        <taxon>Actinomycetota</taxon>
        <taxon>Actinomycetes</taxon>
        <taxon>Micrococcales</taxon>
        <taxon>Microbacteriaceae</taxon>
        <taxon>Microbacterium</taxon>
    </lineage>
</organism>
<keyword evidence="2" id="KW-1185">Reference proteome</keyword>
<accession>A0ABT5SKG9</accession>
<gene>
    <name evidence="1" type="ORF">PUW80_13210</name>
</gene>
<dbReference type="EMBL" id="JAQZCI010000004">
    <property type="protein sequence ID" value="MDD7963309.1"/>
    <property type="molecule type" value="Genomic_DNA"/>
</dbReference>
<name>A0ABT5SKG9_9MICO</name>
<dbReference type="InterPro" id="IPR024411">
    <property type="entry name" value="Tail_terminator_phage"/>
</dbReference>
<sequence length="143" mass="15985">MDDSTLTQTIAALLGGIDGWDWNPSPDAEYDRDAVVIQYGRIQTEPDQQVAVRVYFADDDVETQLSIRRVQLRFRGARERVDGADRLADQAFDEIHGLSRVGGISGIRRISIAQLGADTNSREERTDNYEITLDNTEASWAIA</sequence>
<evidence type="ECO:0000313" key="1">
    <source>
        <dbReference type="EMBL" id="MDD7963309.1"/>
    </source>
</evidence>
<dbReference type="Proteomes" id="UP001218170">
    <property type="component" value="Unassembled WGS sequence"/>
</dbReference>
<evidence type="ECO:0000313" key="2">
    <source>
        <dbReference type="Proteomes" id="UP001218170"/>
    </source>
</evidence>
<dbReference type="RefSeq" id="WP_274264887.1">
    <property type="nucleotide sequence ID" value="NZ_JAQZCI010000004.1"/>
</dbReference>
<dbReference type="Pfam" id="PF12691">
    <property type="entry name" value="Phage_tail_terminator_6"/>
    <property type="match status" value="1"/>
</dbReference>
<comment type="caution">
    <text evidence="1">The sequence shown here is derived from an EMBL/GenBank/DDBJ whole genome shotgun (WGS) entry which is preliminary data.</text>
</comment>